<name>A0A853HBF0_CROSK</name>
<evidence type="ECO:0000313" key="3">
    <source>
        <dbReference type="Proteomes" id="UP000548673"/>
    </source>
</evidence>
<dbReference type="EMBL" id="JABTXY010000024">
    <property type="protein sequence ID" value="NYV43089.1"/>
    <property type="molecule type" value="Genomic_DNA"/>
</dbReference>
<feature type="region of interest" description="Disordered" evidence="1">
    <location>
        <begin position="28"/>
        <end position="59"/>
    </location>
</feature>
<dbReference type="GeneID" id="56730497"/>
<reference evidence="2 3" key="1">
    <citation type="submission" date="2020-05" db="EMBL/GenBank/DDBJ databases">
        <title>The draft genome of Cronobacter sakazakii strain 145005.</title>
        <authorList>
            <person name="Yang J."/>
            <person name="Liu L."/>
            <person name="Feng Y."/>
            <person name="Zong Z."/>
        </authorList>
    </citation>
    <scope>NUCLEOTIDE SEQUENCE [LARGE SCALE GENOMIC DNA]</scope>
    <source>
        <strain evidence="2 3">145005</strain>
    </source>
</reference>
<evidence type="ECO:0000313" key="2">
    <source>
        <dbReference type="EMBL" id="NYV43089.1"/>
    </source>
</evidence>
<evidence type="ECO:0000256" key="1">
    <source>
        <dbReference type="SAM" id="MobiDB-lite"/>
    </source>
</evidence>
<dbReference type="AlphaFoldDB" id="A0A853HBF0"/>
<protein>
    <submittedName>
        <fullName evidence="2">Uncharacterized protein</fullName>
    </submittedName>
</protein>
<proteinExistence type="predicted"/>
<accession>A0A853HBF0</accession>
<dbReference type="RefSeq" id="WP_029039381.1">
    <property type="nucleotide sequence ID" value="NZ_CP011047.1"/>
</dbReference>
<gene>
    <name evidence="2" type="ORF">HRR37_12060</name>
</gene>
<comment type="caution">
    <text evidence="2">The sequence shown here is derived from an EMBL/GenBank/DDBJ whole genome shotgun (WGS) entry which is preliminary data.</text>
</comment>
<dbReference type="Proteomes" id="UP000548673">
    <property type="component" value="Unassembled WGS sequence"/>
</dbReference>
<organism evidence="2 3">
    <name type="scientific">Cronobacter sakazakii</name>
    <name type="common">Enterobacter sakazakii</name>
    <dbReference type="NCBI Taxonomy" id="28141"/>
    <lineage>
        <taxon>Bacteria</taxon>
        <taxon>Pseudomonadati</taxon>
        <taxon>Pseudomonadota</taxon>
        <taxon>Gammaproteobacteria</taxon>
        <taxon>Enterobacterales</taxon>
        <taxon>Enterobacteriaceae</taxon>
        <taxon>Cronobacter</taxon>
    </lineage>
</organism>
<sequence>MQNALVFVAVIRTIHATHRNNIRACWRKRRYPPGAGKPTVNSRAGQSARARRNAELSHF</sequence>